<accession>A0A7W5AEB4</accession>
<protein>
    <recommendedName>
        <fullName evidence="7">Ankyrin repeat-containing protein</fullName>
    </recommendedName>
</protein>
<feature type="repeat" description="ANK" evidence="3">
    <location>
        <begin position="515"/>
        <end position="548"/>
    </location>
</feature>
<evidence type="ECO:0000313" key="5">
    <source>
        <dbReference type="EMBL" id="MBB3094440.1"/>
    </source>
</evidence>
<evidence type="ECO:0000256" key="2">
    <source>
        <dbReference type="ARBA" id="ARBA00023043"/>
    </source>
</evidence>
<evidence type="ECO:0000313" key="6">
    <source>
        <dbReference type="Proteomes" id="UP000590749"/>
    </source>
</evidence>
<comment type="caution">
    <text evidence="5">The sequence shown here is derived from an EMBL/GenBank/DDBJ whole genome shotgun (WGS) entry which is preliminary data.</text>
</comment>
<name>A0A7W5AEB4_9ACTN</name>
<evidence type="ECO:0000256" key="3">
    <source>
        <dbReference type="PROSITE-ProRule" id="PRU00023"/>
    </source>
</evidence>
<dbReference type="Proteomes" id="UP000590749">
    <property type="component" value="Unassembled WGS sequence"/>
</dbReference>
<dbReference type="SUPFAM" id="SSF48403">
    <property type="entry name" value="Ankyrin repeat"/>
    <property type="match status" value="1"/>
</dbReference>
<dbReference type="PANTHER" id="PTHR24171">
    <property type="entry name" value="ANKYRIN REPEAT DOMAIN-CONTAINING PROTEIN 39-RELATED"/>
    <property type="match status" value="1"/>
</dbReference>
<dbReference type="AlphaFoldDB" id="A0A7W5AEB4"/>
<dbReference type="Gene3D" id="1.25.40.20">
    <property type="entry name" value="Ankyrin repeat-containing domain"/>
    <property type="match status" value="1"/>
</dbReference>
<dbReference type="PROSITE" id="PS50088">
    <property type="entry name" value="ANK_REPEAT"/>
    <property type="match status" value="1"/>
</dbReference>
<organism evidence="5 6">
    <name type="scientific">Actinoplanes campanulatus</name>
    <dbReference type="NCBI Taxonomy" id="113559"/>
    <lineage>
        <taxon>Bacteria</taxon>
        <taxon>Bacillati</taxon>
        <taxon>Actinomycetota</taxon>
        <taxon>Actinomycetes</taxon>
        <taxon>Micromonosporales</taxon>
        <taxon>Micromonosporaceae</taxon>
        <taxon>Actinoplanes</taxon>
    </lineage>
</organism>
<dbReference type="InterPro" id="IPR036770">
    <property type="entry name" value="Ankyrin_rpt-contain_sf"/>
</dbReference>
<evidence type="ECO:0000256" key="4">
    <source>
        <dbReference type="SAM" id="MobiDB-lite"/>
    </source>
</evidence>
<evidence type="ECO:0000256" key="1">
    <source>
        <dbReference type="ARBA" id="ARBA00022737"/>
    </source>
</evidence>
<dbReference type="GO" id="GO:0085020">
    <property type="term" value="P:protein K6-linked ubiquitination"/>
    <property type="evidence" value="ECO:0007669"/>
    <property type="project" value="TreeGrafter"/>
</dbReference>
<reference evidence="5 6" key="1">
    <citation type="submission" date="2020-08" db="EMBL/GenBank/DDBJ databases">
        <title>Genomic Encyclopedia of Type Strains, Phase III (KMG-III): the genomes of soil and plant-associated and newly described type strains.</title>
        <authorList>
            <person name="Whitman W."/>
        </authorList>
    </citation>
    <scope>NUCLEOTIDE SEQUENCE [LARGE SCALE GENOMIC DNA]</scope>
    <source>
        <strain evidence="5 6">CECT 3287</strain>
    </source>
</reference>
<dbReference type="EMBL" id="JACHXF010000003">
    <property type="protein sequence ID" value="MBB3094440.1"/>
    <property type="molecule type" value="Genomic_DNA"/>
</dbReference>
<dbReference type="PANTHER" id="PTHR24171:SF8">
    <property type="entry name" value="BRCA1-ASSOCIATED RING DOMAIN PROTEIN 1"/>
    <property type="match status" value="1"/>
</dbReference>
<feature type="compositionally biased region" description="Pro residues" evidence="4">
    <location>
        <begin position="362"/>
        <end position="371"/>
    </location>
</feature>
<proteinExistence type="predicted"/>
<evidence type="ECO:0008006" key="7">
    <source>
        <dbReference type="Google" id="ProtNLM"/>
    </source>
</evidence>
<feature type="region of interest" description="Disordered" evidence="4">
    <location>
        <begin position="313"/>
        <end position="374"/>
    </location>
</feature>
<dbReference type="GO" id="GO:0004842">
    <property type="term" value="F:ubiquitin-protein transferase activity"/>
    <property type="evidence" value="ECO:0007669"/>
    <property type="project" value="TreeGrafter"/>
</dbReference>
<feature type="compositionally biased region" description="Low complexity" evidence="4">
    <location>
        <begin position="331"/>
        <end position="348"/>
    </location>
</feature>
<gene>
    <name evidence="5" type="ORF">FHR83_002092</name>
</gene>
<keyword evidence="2 3" id="KW-0040">ANK repeat</keyword>
<keyword evidence="6" id="KW-1185">Reference proteome</keyword>
<sequence length="582" mass="63656">MSGTLTEWARIRRYALPEWMIAESTEARERGDWRAACEAARIDADLDDEGAELARHLAPDLLRWHLPRALGGYTTLAPQREYVLVPDGPVDQDTLTLVVDAPVSLIGSQRLTLKAVRGAHLGQESYLPLPTYLWDARHAGELRFALGGSAERMPGFTPVGEPLPDAELGTWGDAPALAERVRLAPTLAAAFTTAGLLVTDEDGVGWARQGDLAGVDPLRVAFDARQLTAKYGQATWALWADYRWYLRVKAGDDRIRVAWKKSDRGWSDPMRHAPRLHRDLTRYSPDLDLVRAGRLTPADLHPLVRAALFPAHSSTTASGTPPRSPAPPALSPSASSVLSPGDPVAASPGVPPSASPADSPVASPPVSPVASPPVSSVASVGAEIIRVRCRGEWHRVDLVGGRFELPAHSAEERQRERAMRAFGGAVTGCFAAEQAWRGTGGRLPKRIRAHRKDLWLRMIHGGTRVVLELLDAGMDPHLRDSRGRTLMHRVRSFDHTRLLPRLVAEGLDVNAKDLEGSTPLYLAVVHRWPADLIRALVDAGADPHLPNQDDMSVIDYFDEALDYFEDLPPEFVAAVEYVRKKA</sequence>
<dbReference type="InterPro" id="IPR002110">
    <property type="entry name" value="Ankyrin_rpt"/>
</dbReference>
<dbReference type="RefSeq" id="WP_183218713.1">
    <property type="nucleotide sequence ID" value="NZ_BMPW01000008.1"/>
</dbReference>
<dbReference type="Pfam" id="PF12796">
    <property type="entry name" value="Ank_2"/>
    <property type="match status" value="1"/>
</dbReference>
<keyword evidence="1" id="KW-0677">Repeat</keyword>
<dbReference type="PROSITE" id="PS50297">
    <property type="entry name" value="ANK_REP_REGION"/>
    <property type="match status" value="1"/>
</dbReference>